<dbReference type="EMBL" id="CM051399">
    <property type="protein sequence ID" value="KAJ4716650.1"/>
    <property type="molecule type" value="Genomic_DNA"/>
</dbReference>
<name>A0ACC1XYV9_MELAZ</name>
<gene>
    <name evidence="1" type="ORF">OWV82_011635</name>
</gene>
<protein>
    <submittedName>
        <fullName evidence="1">3-oxo-5-alpha-steroid 4-dehydrogenase family protein</fullName>
    </submittedName>
</protein>
<evidence type="ECO:0000313" key="1">
    <source>
        <dbReference type="EMBL" id="KAJ4716650.1"/>
    </source>
</evidence>
<sequence length="325" mass="37402">MVSWIEGLLIAYWLPGIMSASFALIPSSRFNSFRAALADFSKKGKILKSSSVKYTVPRTFFWHFYAFAVVWTALLLSTTWIYAYKIAPSVSEPSLSFHKSRLSSPLERRHAAWRSVFLLLLMEIQVLRRVIETIYVFKYSPSTRMHISIYLASMFYYTAAPLSLCCTVAPEAFKFAAAQAAEFIVKGKSQMPAASEFDWWESVNPLTKLSWYQWIGAAIFLWGWIHQLRCHAILGSLREHAEQIDKYEIPRGDWFKIVSSPHYLAEIVIYVGMLVASGGADIIIWLLFAVVAANLTFMAAETHRWYLRKFDNYPSNRFAIFPFIY</sequence>
<organism evidence="1 2">
    <name type="scientific">Melia azedarach</name>
    <name type="common">Chinaberry tree</name>
    <dbReference type="NCBI Taxonomy" id="155640"/>
    <lineage>
        <taxon>Eukaryota</taxon>
        <taxon>Viridiplantae</taxon>
        <taxon>Streptophyta</taxon>
        <taxon>Embryophyta</taxon>
        <taxon>Tracheophyta</taxon>
        <taxon>Spermatophyta</taxon>
        <taxon>Magnoliopsida</taxon>
        <taxon>eudicotyledons</taxon>
        <taxon>Gunneridae</taxon>
        <taxon>Pentapetalae</taxon>
        <taxon>rosids</taxon>
        <taxon>malvids</taxon>
        <taxon>Sapindales</taxon>
        <taxon>Meliaceae</taxon>
        <taxon>Melia</taxon>
    </lineage>
</organism>
<reference evidence="1 2" key="1">
    <citation type="journal article" date="2023" name="Science">
        <title>Complex scaffold remodeling in plant triterpene biosynthesis.</title>
        <authorList>
            <person name="De La Pena R."/>
            <person name="Hodgson H."/>
            <person name="Liu J.C."/>
            <person name="Stephenson M.J."/>
            <person name="Martin A.C."/>
            <person name="Owen C."/>
            <person name="Harkess A."/>
            <person name="Leebens-Mack J."/>
            <person name="Jimenez L.E."/>
            <person name="Osbourn A."/>
            <person name="Sattely E.S."/>
        </authorList>
    </citation>
    <scope>NUCLEOTIDE SEQUENCE [LARGE SCALE GENOMIC DNA]</scope>
    <source>
        <strain evidence="2">cv. JPN11</strain>
        <tissue evidence="1">Leaf</tissue>
    </source>
</reference>
<accession>A0ACC1XYV9</accession>
<evidence type="ECO:0000313" key="2">
    <source>
        <dbReference type="Proteomes" id="UP001164539"/>
    </source>
</evidence>
<proteinExistence type="predicted"/>
<keyword evidence="2" id="KW-1185">Reference proteome</keyword>
<comment type="caution">
    <text evidence="1">The sequence shown here is derived from an EMBL/GenBank/DDBJ whole genome shotgun (WGS) entry which is preliminary data.</text>
</comment>
<dbReference type="Proteomes" id="UP001164539">
    <property type="component" value="Chromosome 6"/>
</dbReference>